<dbReference type="Proteomes" id="UP000077623">
    <property type="component" value="Unassembled WGS sequence"/>
</dbReference>
<dbReference type="RefSeq" id="WP_187150710.1">
    <property type="nucleotide sequence ID" value="NZ_LWUJ01000015.1"/>
</dbReference>
<dbReference type="AlphaFoldDB" id="A0A1A9QBC6"/>
<dbReference type="EMBL" id="LWUJ01000015">
    <property type="protein sequence ID" value="OAL09763.1"/>
    <property type="molecule type" value="Genomic_DNA"/>
</dbReference>
<protein>
    <submittedName>
        <fullName evidence="1">Uncharacterized protein</fullName>
    </submittedName>
</protein>
<evidence type="ECO:0000313" key="2">
    <source>
        <dbReference type="Proteomes" id="UP000077623"/>
    </source>
</evidence>
<reference evidence="2" key="1">
    <citation type="submission" date="2016-04" db="EMBL/GenBank/DDBJ databases">
        <authorList>
            <person name="Quiroz-Castaneda R.E."/>
            <person name="Martinez-Ocampo F."/>
        </authorList>
    </citation>
    <scope>NUCLEOTIDE SEQUENCE [LARGE SCALE GENOMIC DNA]</scope>
    <source>
        <strain evidence="2">INIFAP01</strain>
    </source>
</reference>
<proteinExistence type="predicted"/>
<gene>
    <name evidence="1" type="ORF">A6V39_05360</name>
</gene>
<sequence length="133" mass="14562">MNNIARSLIGLALTGATVAGVTLVAFPSQKKEQIDIEKQKLVARGTKRKEGLKLLEAVFLKLKDSNGNNEELAKVIDERNGSYNFFTIGENGGFVDPSTAESSMLSWCGGSQSVPEKFARDLNKELICDFVRH</sequence>
<comment type="caution">
    <text evidence="1">The sequence shown here is derived from an EMBL/GenBank/DDBJ whole genome shotgun (WGS) entry which is preliminary data.</text>
</comment>
<accession>A0A1A9QBC6</accession>
<keyword evidence="2" id="KW-1185">Reference proteome</keyword>
<evidence type="ECO:0000313" key="1">
    <source>
        <dbReference type="EMBL" id="OAL09763.1"/>
    </source>
</evidence>
<organism evidence="1 2">
    <name type="scientific">Candidatus Mycoplasma haematobovis</name>
    <dbReference type="NCBI Taxonomy" id="432608"/>
    <lineage>
        <taxon>Bacteria</taxon>
        <taxon>Bacillati</taxon>
        <taxon>Mycoplasmatota</taxon>
        <taxon>Mollicutes</taxon>
        <taxon>Mycoplasmataceae</taxon>
        <taxon>Mycoplasma</taxon>
    </lineage>
</organism>
<name>A0A1A9QBC6_9MOLU</name>